<sequence length="96" mass="11239">MRRILIFDIPNIGFARWAKKRLELLGYRVIETPYKYDIAIALYAERLGAIVVTSDKRFPYRKKIVLPQKFVTNSGVIGKPKYEKLYTILMTELSKV</sequence>
<dbReference type="EMBL" id="CP013695">
    <property type="protein sequence ID" value="ALU32592.1"/>
    <property type="molecule type" value="Genomic_DNA"/>
</dbReference>
<accession>A0A0U2NAY9</accession>
<dbReference type="GeneID" id="14552569"/>
<evidence type="ECO:0000313" key="1">
    <source>
        <dbReference type="EMBL" id="ALU29853.1"/>
    </source>
</evidence>
<protein>
    <submittedName>
        <fullName evidence="1">Uncharacterized protein</fullName>
    </submittedName>
</protein>
<name>A0A0U2NAY9_9CREN</name>
<dbReference type="EMBL" id="CP013694">
    <property type="protein sequence ID" value="ALU29853.1"/>
    <property type="molecule type" value="Genomic_DNA"/>
</dbReference>
<gene>
    <name evidence="1" type="ORF">ATY89_07810</name>
    <name evidence="2" type="ORF">ATZ20_10830</name>
</gene>
<organism evidence="1 4">
    <name type="scientific">Sulfolobus acidocaldarius</name>
    <dbReference type="NCBI Taxonomy" id="2285"/>
    <lineage>
        <taxon>Archaea</taxon>
        <taxon>Thermoproteota</taxon>
        <taxon>Thermoprotei</taxon>
        <taxon>Sulfolobales</taxon>
        <taxon>Sulfolobaceae</taxon>
        <taxon>Sulfolobus</taxon>
    </lineage>
</organism>
<dbReference type="Proteomes" id="UP000065473">
    <property type="component" value="Chromosome"/>
</dbReference>
<dbReference type="RefSeq" id="WP_011278850.1">
    <property type="nucleotide sequence ID" value="NZ_BHWZ01000006.1"/>
</dbReference>
<evidence type="ECO:0000313" key="2">
    <source>
        <dbReference type="EMBL" id="ALU32592.1"/>
    </source>
</evidence>
<evidence type="ECO:0000313" key="3">
    <source>
        <dbReference type="Proteomes" id="UP000060043"/>
    </source>
</evidence>
<dbReference type="Proteomes" id="UP000060043">
    <property type="component" value="Chromosome"/>
</dbReference>
<proteinExistence type="predicted"/>
<dbReference type="AlphaFoldDB" id="A0A0U2NAY9"/>
<evidence type="ECO:0000313" key="4">
    <source>
        <dbReference type="Proteomes" id="UP000065473"/>
    </source>
</evidence>
<reference evidence="3 4" key="1">
    <citation type="submission" date="2015-12" db="EMBL/GenBank/DDBJ databases">
        <title>A stable core within a dynamic pangenome in Sulfolobus acidocaldarius.</title>
        <authorList>
            <person name="Anderson R."/>
            <person name="Kouris A."/>
            <person name="Seward C."/>
            <person name="Campbell K."/>
            <person name="Whitaker R."/>
        </authorList>
    </citation>
    <scope>NUCLEOTIDE SEQUENCE [LARGE SCALE GENOMIC DNA]</scope>
    <source>
        <strain evidence="1 4">GG12-C01-09</strain>
        <strain evidence="2 3">NG05B_CO5_07</strain>
    </source>
</reference>